<gene>
    <name evidence="2" type="ORF">ER308_08945</name>
</gene>
<organism evidence="2 3">
    <name type="scientific">Egibacter rhizosphaerae</name>
    <dbReference type="NCBI Taxonomy" id="1670831"/>
    <lineage>
        <taxon>Bacteria</taxon>
        <taxon>Bacillati</taxon>
        <taxon>Actinomycetota</taxon>
        <taxon>Nitriliruptoria</taxon>
        <taxon>Egibacterales</taxon>
        <taxon>Egibacteraceae</taxon>
        <taxon>Egibacter</taxon>
    </lineage>
</organism>
<dbReference type="KEGG" id="erz:ER308_08945"/>
<reference evidence="2 3" key="1">
    <citation type="submission" date="2019-01" db="EMBL/GenBank/DDBJ databases">
        <title>Egibacter rhizosphaerae EGI 80759T.</title>
        <authorList>
            <person name="Chen D.-D."/>
            <person name="Tian Y."/>
            <person name="Jiao J.-Y."/>
            <person name="Zhang X.-T."/>
            <person name="Zhang Y.-G."/>
            <person name="Zhang Y."/>
            <person name="Xiao M."/>
            <person name="Shu W.-S."/>
            <person name="Li W.-J."/>
        </authorList>
    </citation>
    <scope>NUCLEOTIDE SEQUENCE [LARGE SCALE GENOMIC DNA]</scope>
    <source>
        <strain evidence="2 3">EGI 80759</strain>
    </source>
</reference>
<dbReference type="AlphaFoldDB" id="A0A411YEI3"/>
<dbReference type="RefSeq" id="WP_131154660.1">
    <property type="nucleotide sequence ID" value="NZ_CP036402.1"/>
</dbReference>
<dbReference type="EMBL" id="CP036402">
    <property type="protein sequence ID" value="QBI19663.1"/>
    <property type="molecule type" value="Genomic_DNA"/>
</dbReference>
<keyword evidence="3" id="KW-1185">Reference proteome</keyword>
<sequence>MSAPTDLRERDRATWRLRRAWHLAGWPLLGLTLAAVVTGLVEALVQQRLYWRLEAHSILIDPQPVLTGPGLTQTLLTAAVAGAAGVIIGELAGRSSWRPRAIAIAVAGMYTGALAVLAAPATPSVLIAHILAAALSIPASYVTARTQEPRF</sequence>
<feature type="transmembrane region" description="Helical" evidence="1">
    <location>
        <begin position="101"/>
        <end position="119"/>
    </location>
</feature>
<evidence type="ECO:0000256" key="1">
    <source>
        <dbReference type="SAM" id="Phobius"/>
    </source>
</evidence>
<evidence type="ECO:0000313" key="2">
    <source>
        <dbReference type="EMBL" id="QBI19663.1"/>
    </source>
</evidence>
<accession>A0A411YEI3</accession>
<feature type="transmembrane region" description="Helical" evidence="1">
    <location>
        <begin position="65"/>
        <end position="89"/>
    </location>
</feature>
<feature type="transmembrane region" description="Helical" evidence="1">
    <location>
        <begin position="125"/>
        <end position="144"/>
    </location>
</feature>
<keyword evidence="1" id="KW-1133">Transmembrane helix</keyword>
<feature type="transmembrane region" description="Helical" evidence="1">
    <location>
        <begin position="21"/>
        <end position="45"/>
    </location>
</feature>
<protein>
    <submittedName>
        <fullName evidence="2">Uncharacterized protein</fullName>
    </submittedName>
</protein>
<name>A0A411YEI3_9ACTN</name>
<keyword evidence="1" id="KW-0812">Transmembrane</keyword>
<keyword evidence="1" id="KW-0472">Membrane</keyword>
<evidence type="ECO:0000313" key="3">
    <source>
        <dbReference type="Proteomes" id="UP000291469"/>
    </source>
</evidence>
<dbReference type="Proteomes" id="UP000291469">
    <property type="component" value="Chromosome"/>
</dbReference>
<proteinExistence type="predicted"/>